<dbReference type="RefSeq" id="XP_030751535.1">
    <property type="nucleotide sequence ID" value="XM_030895675.1"/>
</dbReference>
<accession>A0A6J2XKV5</accession>
<dbReference type="OrthoDB" id="2017408at2759"/>
<evidence type="ECO:0000313" key="3">
    <source>
        <dbReference type="RefSeq" id="XP_030751535.1"/>
    </source>
</evidence>
<proteinExistence type="predicted"/>
<evidence type="ECO:0000256" key="1">
    <source>
        <dbReference type="SAM" id="MobiDB-lite"/>
    </source>
</evidence>
<keyword evidence="2" id="KW-1185">Reference proteome</keyword>
<dbReference type="AlphaFoldDB" id="A0A6J2XKV5"/>
<reference evidence="3" key="1">
    <citation type="submission" date="2025-08" db="UniProtKB">
        <authorList>
            <consortium name="RefSeq"/>
        </authorList>
    </citation>
    <scope>IDENTIFICATION</scope>
    <source>
        <tissue evidence="3">Gonads</tissue>
    </source>
</reference>
<dbReference type="InParanoid" id="A0A6J2XKV5"/>
<dbReference type="KEGG" id="soy:115879040"/>
<dbReference type="Proteomes" id="UP000504635">
    <property type="component" value="Unplaced"/>
</dbReference>
<protein>
    <submittedName>
        <fullName evidence="3">Uncharacterized protein LOC115879040</fullName>
    </submittedName>
</protein>
<organism evidence="2 3">
    <name type="scientific">Sitophilus oryzae</name>
    <name type="common">Rice weevil</name>
    <name type="synonym">Curculio oryzae</name>
    <dbReference type="NCBI Taxonomy" id="7048"/>
    <lineage>
        <taxon>Eukaryota</taxon>
        <taxon>Metazoa</taxon>
        <taxon>Ecdysozoa</taxon>
        <taxon>Arthropoda</taxon>
        <taxon>Hexapoda</taxon>
        <taxon>Insecta</taxon>
        <taxon>Pterygota</taxon>
        <taxon>Neoptera</taxon>
        <taxon>Endopterygota</taxon>
        <taxon>Coleoptera</taxon>
        <taxon>Polyphaga</taxon>
        <taxon>Cucujiformia</taxon>
        <taxon>Curculionidae</taxon>
        <taxon>Dryophthorinae</taxon>
        <taxon>Sitophilus</taxon>
    </lineage>
</organism>
<evidence type="ECO:0000313" key="2">
    <source>
        <dbReference type="Proteomes" id="UP000504635"/>
    </source>
</evidence>
<dbReference type="GeneID" id="115879040"/>
<gene>
    <name evidence="3" type="primary">LOC115879040</name>
</gene>
<name>A0A6J2XKV5_SITOR</name>
<feature type="region of interest" description="Disordered" evidence="1">
    <location>
        <begin position="1"/>
        <end position="61"/>
    </location>
</feature>
<sequence>MEYIKGNGKNTKKHARSLSSSDMFSDEASTSKNTKLSDQTNDSTPIRRNISDEEESPYFPCSTQEVNEDVDVLWDWNSPQAKPKVPFKRKSKKRLDLQPPKAPLRRHLSASSEQIKHDFDKIREELRALKDEIAQPDHEESLMLSPREEAAFKSEDVHGFIDDVSVFVNMLEESPKRPSKYDSDDAIFNDGLEDQLILCSQRIESDLLQANPVKCDKENSVESSKSKPVCPNITDTLNNTLEDILCQAGSDFDELTQIVDIKNFEKKQITFPRSNSENTSSQTGKVEWHRTQSFETYNATISKETIKEIERKRLEAKAKLEAKRKHEPITEFTDSPIKCSPEEIEKKRLQALAKLEAKRQQDVIEKNKREALKRLELNRKKNATQAKSLLYKKL</sequence>
<feature type="region of interest" description="Disordered" evidence="1">
    <location>
        <begin position="78"/>
        <end position="110"/>
    </location>
</feature>
<feature type="compositionally biased region" description="Polar residues" evidence="1">
    <location>
        <begin position="17"/>
        <end position="46"/>
    </location>
</feature>